<keyword evidence="5" id="KW-1185">Reference proteome</keyword>
<keyword evidence="2" id="KW-0732">Signal</keyword>
<feature type="transmembrane region" description="Helical" evidence="1">
    <location>
        <begin position="263"/>
        <end position="284"/>
    </location>
</feature>
<evidence type="ECO:0000313" key="5">
    <source>
        <dbReference type="Proteomes" id="UP000249169"/>
    </source>
</evidence>
<accession>A0A328C471</accession>
<keyword evidence="1" id="KW-1133">Transmembrane helix</keyword>
<dbReference type="Pfam" id="PF13387">
    <property type="entry name" value="Lnb_N"/>
    <property type="match status" value="1"/>
</dbReference>
<feature type="transmembrane region" description="Helical" evidence="1">
    <location>
        <begin position="364"/>
        <end position="387"/>
    </location>
</feature>
<sequence length="423" mass="46940">MMLATTVALWLGGVGSAAAANEPWAQGVSRPEDLVVSLATFSPGDPIPQWFGHTALVVEDRRLNVARLYNYGMFSFDQGMLRRFAMGRLEFWVAAAPVAPTYQFYIQEDRDVRVIELNLPPEKRAEMAAFLADNVRPENRDYLYHHYDDNCATRVRDIIDQAVGGQFKEAFDRADPLTLRGHTRRHSQHMMPMDWLLMFLMNGDIDREIAAWDAMFLPEVLEEAVLDFSWVDAQGNEQPLVLRTHQVHRSSREPVPQVPPTHWPIWLVVGVVLGAGGLVWGRAYGRRATRVRRVMWGAHLAGMGLLMGGLGTGLFVMASFTDHEVTFWNLNVLLANPLTLWAGGQGVRVMLGSADAARRALTTWKVLLGLASLALGLQVLGLVVPAIYQDMSIPLGLLFPWILLNTLGVILATKGAREGAPAA</sequence>
<keyword evidence="1" id="KW-0812">Transmembrane</keyword>
<evidence type="ECO:0000313" key="4">
    <source>
        <dbReference type="EMBL" id="RAL20538.1"/>
    </source>
</evidence>
<feature type="domain" description="Lnb N-terminal periplasmic" evidence="3">
    <location>
        <begin position="22"/>
        <end position="180"/>
    </location>
</feature>
<reference evidence="4 5" key="1">
    <citation type="submission" date="2018-05" db="EMBL/GenBank/DDBJ databases">
        <title>Lujinxingia marina gen. nov. sp. nov., a new facultative anaerobic member of the class Deltaproteobacteria, and proposal of Lujinxingaceae fam. nov.</title>
        <authorList>
            <person name="Li C.-M."/>
        </authorList>
    </citation>
    <scope>NUCLEOTIDE SEQUENCE [LARGE SCALE GENOMIC DNA]</scope>
    <source>
        <strain evidence="4 5">B210</strain>
    </source>
</reference>
<name>A0A328C471_9DELT</name>
<protein>
    <recommendedName>
        <fullName evidence="3">Lnb N-terminal periplasmic domain-containing protein</fullName>
    </recommendedName>
</protein>
<feature type="signal peptide" evidence="2">
    <location>
        <begin position="1"/>
        <end position="19"/>
    </location>
</feature>
<gene>
    <name evidence="4" type="ORF">DL240_15980</name>
</gene>
<organism evidence="4 5">
    <name type="scientific">Lujinxingia litoralis</name>
    <dbReference type="NCBI Taxonomy" id="2211119"/>
    <lineage>
        <taxon>Bacteria</taxon>
        <taxon>Deltaproteobacteria</taxon>
        <taxon>Bradymonadales</taxon>
        <taxon>Lujinxingiaceae</taxon>
        <taxon>Lujinxingia</taxon>
    </lineage>
</organism>
<proteinExistence type="predicted"/>
<feature type="chain" id="PRO_5016301555" description="Lnb N-terminal periplasmic domain-containing protein" evidence="2">
    <location>
        <begin position="20"/>
        <end position="423"/>
    </location>
</feature>
<dbReference type="Proteomes" id="UP000249169">
    <property type="component" value="Unassembled WGS sequence"/>
</dbReference>
<keyword evidence="1" id="KW-0472">Membrane</keyword>
<feature type="transmembrane region" description="Helical" evidence="1">
    <location>
        <begin position="296"/>
        <end position="320"/>
    </location>
</feature>
<evidence type="ECO:0000256" key="1">
    <source>
        <dbReference type="SAM" id="Phobius"/>
    </source>
</evidence>
<evidence type="ECO:0000259" key="3">
    <source>
        <dbReference type="Pfam" id="PF13387"/>
    </source>
</evidence>
<dbReference type="EMBL" id="QHKO01000009">
    <property type="protein sequence ID" value="RAL20538.1"/>
    <property type="molecule type" value="Genomic_DNA"/>
</dbReference>
<evidence type="ECO:0000256" key="2">
    <source>
        <dbReference type="SAM" id="SignalP"/>
    </source>
</evidence>
<dbReference type="AlphaFoldDB" id="A0A328C471"/>
<feature type="transmembrane region" description="Helical" evidence="1">
    <location>
        <begin position="326"/>
        <end position="343"/>
    </location>
</feature>
<dbReference type="InterPro" id="IPR025178">
    <property type="entry name" value="Lnb_N"/>
</dbReference>
<feature type="transmembrane region" description="Helical" evidence="1">
    <location>
        <begin position="393"/>
        <end position="412"/>
    </location>
</feature>
<comment type="caution">
    <text evidence="4">The sequence shown here is derived from an EMBL/GenBank/DDBJ whole genome shotgun (WGS) entry which is preliminary data.</text>
</comment>